<dbReference type="CDD" id="cd12114">
    <property type="entry name" value="A_NRPS_TlmIV_like"/>
    <property type="match status" value="1"/>
</dbReference>
<feature type="domain" description="AMP-dependent synthetase/ligase" evidence="5">
    <location>
        <begin position="203"/>
        <end position="554"/>
    </location>
</feature>
<dbReference type="InterPro" id="IPR045851">
    <property type="entry name" value="AMP-bd_C_sf"/>
</dbReference>
<evidence type="ECO:0000313" key="8">
    <source>
        <dbReference type="Proteomes" id="UP000256763"/>
    </source>
</evidence>
<dbReference type="EMBL" id="NFZW01000003">
    <property type="protein sequence ID" value="RFA38531.1"/>
    <property type="molecule type" value="Genomic_DNA"/>
</dbReference>
<dbReference type="InterPro" id="IPR010071">
    <property type="entry name" value="AA_adenyl_dom"/>
</dbReference>
<dbReference type="FunFam" id="3.40.50.12780:FF:000012">
    <property type="entry name" value="Non-ribosomal peptide synthetase"/>
    <property type="match status" value="1"/>
</dbReference>
<accession>A0A3E0WZL9</accession>
<keyword evidence="8" id="KW-1185">Reference proteome</keyword>
<dbReference type="SUPFAM" id="SSF52777">
    <property type="entry name" value="CoA-dependent acyltransferases"/>
    <property type="match status" value="1"/>
</dbReference>
<evidence type="ECO:0000256" key="2">
    <source>
        <dbReference type="ARBA" id="ARBA00022450"/>
    </source>
</evidence>
<evidence type="ECO:0008006" key="9">
    <source>
        <dbReference type="Google" id="ProtNLM"/>
    </source>
</evidence>
<evidence type="ECO:0000256" key="4">
    <source>
        <dbReference type="ARBA" id="ARBA00022598"/>
    </source>
</evidence>
<name>A0A3E0WZL9_9GAMM</name>
<keyword evidence="4" id="KW-0436">Ligase</keyword>
<sequence>MNVTVFNRLPMHPDVERLLVGEFNSFQLLAVENGVEASFADRARKLQELLWSHLEHRWVSGVRLMRELAQARGTNAGESLVPVVFTSTLAHHENEENIPTRTLGKWVYEVSQTPQVWMEHHLWEEQGELLLHIDVVEGLFPEGMMEDFIAAYEKLVRRLESDDSGWQELNGHYLLPEYQRQAWDAYNQTDDDGLPTGYLDTAFQAQAQRRPDATAVVSATGNLTYGEVDALSNRVGHWLRECGVRPNELVAIVVPKGWEQVVAALGVVKAGAAYVPIDADSPQERLENILRDGEVAVAITVADTLDKYSWPTSVKVLPLAREALADQSAAPLAPQHAPEDLAYVIYTSGSTGKPKGVMIDHRGAVNTIGDMNQRIGLNENDKVFAVSALSFDLSVYDIFGTLSAGGTIVMPDQQTPDPKRWLALTTEHEVTVWNSVPALLEMFVMYIEERAEAMPSSLRYCLLSGDWIPLSLPGRLEIANPDIKVLSLGGATEASIWSIYYPVDLIDPDWRSVPYGMPLKNQRFYVLNKFLQPCPFWVQGDLYIGGVGLAKGYWKDEEKTQASFITHPVTGERLYRTGDLGRLLPDGYIEFMGRDDGQVKVRGYRIELGEIESALGKVDGVHACAVVVVGNTSEDQQLAAFVVPEAEHELSSEQLSERLQQMLPHYMIPATFSVMESLPLTPNGKIDRKRLLELGGKKRAARSCMSRHEIPPKSA</sequence>
<evidence type="ECO:0000256" key="3">
    <source>
        <dbReference type="ARBA" id="ARBA00022553"/>
    </source>
</evidence>
<feature type="domain" description="AMP-binding enzyme C-terminal" evidence="6">
    <location>
        <begin position="610"/>
        <end position="685"/>
    </location>
</feature>
<dbReference type="Proteomes" id="UP000256763">
    <property type="component" value="Unassembled WGS sequence"/>
</dbReference>
<dbReference type="FunFam" id="2.30.38.10:FF:000001">
    <property type="entry name" value="Non-ribosomal peptide synthetase PvdI"/>
    <property type="match status" value="1"/>
</dbReference>
<dbReference type="GO" id="GO:0044550">
    <property type="term" value="P:secondary metabolite biosynthetic process"/>
    <property type="evidence" value="ECO:0007669"/>
    <property type="project" value="UniProtKB-ARBA"/>
</dbReference>
<keyword evidence="3" id="KW-0597">Phosphoprotein</keyword>
<comment type="pathway">
    <text evidence="1">Siderophore biosynthesis.</text>
</comment>
<dbReference type="PRINTS" id="PR00154">
    <property type="entry name" value="AMPBINDING"/>
</dbReference>
<proteinExistence type="predicted"/>
<dbReference type="InterPro" id="IPR025110">
    <property type="entry name" value="AMP-bd_C"/>
</dbReference>
<dbReference type="InterPro" id="IPR020459">
    <property type="entry name" value="AMP-binding"/>
</dbReference>
<dbReference type="SUPFAM" id="SSF56801">
    <property type="entry name" value="Acetyl-CoA synthetase-like"/>
    <property type="match status" value="1"/>
</dbReference>
<dbReference type="Pfam" id="PF13193">
    <property type="entry name" value="AMP-binding_C"/>
    <property type="match status" value="1"/>
</dbReference>
<dbReference type="AlphaFoldDB" id="A0A3E0WZL9"/>
<organism evidence="7 8">
    <name type="scientific">Alkalilimnicola ehrlichii</name>
    <dbReference type="NCBI Taxonomy" id="351052"/>
    <lineage>
        <taxon>Bacteria</taxon>
        <taxon>Pseudomonadati</taxon>
        <taxon>Pseudomonadota</taxon>
        <taxon>Gammaproteobacteria</taxon>
        <taxon>Chromatiales</taxon>
        <taxon>Ectothiorhodospiraceae</taxon>
        <taxon>Alkalilimnicola</taxon>
    </lineage>
</organism>
<evidence type="ECO:0000313" key="7">
    <source>
        <dbReference type="EMBL" id="RFA38531.1"/>
    </source>
</evidence>
<dbReference type="PANTHER" id="PTHR45527:SF10">
    <property type="entry name" value="PYOCHELIN SYNTHASE PCHF"/>
    <property type="match status" value="1"/>
</dbReference>
<evidence type="ECO:0000259" key="6">
    <source>
        <dbReference type="Pfam" id="PF13193"/>
    </source>
</evidence>
<dbReference type="Gene3D" id="3.40.50.980">
    <property type="match status" value="2"/>
</dbReference>
<dbReference type="GO" id="GO:0043041">
    <property type="term" value="P:amino acid activation for nonribosomal peptide biosynthetic process"/>
    <property type="evidence" value="ECO:0007669"/>
    <property type="project" value="TreeGrafter"/>
</dbReference>
<dbReference type="Gene3D" id="3.30.300.30">
    <property type="match status" value="1"/>
</dbReference>
<dbReference type="FunFam" id="3.30.300.30:FF:000010">
    <property type="entry name" value="Enterobactin synthetase component F"/>
    <property type="match status" value="1"/>
</dbReference>
<evidence type="ECO:0000256" key="1">
    <source>
        <dbReference type="ARBA" id="ARBA00004924"/>
    </source>
</evidence>
<dbReference type="PROSITE" id="PS00455">
    <property type="entry name" value="AMP_BINDING"/>
    <property type="match status" value="1"/>
</dbReference>
<dbReference type="GO" id="GO:0031177">
    <property type="term" value="F:phosphopantetheine binding"/>
    <property type="evidence" value="ECO:0007669"/>
    <property type="project" value="TreeGrafter"/>
</dbReference>
<dbReference type="Pfam" id="PF00501">
    <property type="entry name" value="AMP-binding"/>
    <property type="match status" value="1"/>
</dbReference>
<dbReference type="InterPro" id="IPR000873">
    <property type="entry name" value="AMP-dep_synth/lig_dom"/>
</dbReference>
<dbReference type="GO" id="GO:0016874">
    <property type="term" value="F:ligase activity"/>
    <property type="evidence" value="ECO:0007669"/>
    <property type="project" value="UniProtKB-KW"/>
</dbReference>
<dbReference type="GO" id="GO:0005737">
    <property type="term" value="C:cytoplasm"/>
    <property type="evidence" value="ECO:0007669"/>
    <property type="project" value="TreeGrafter"/>
</dbReference>
<dbReference type="NCBIfam" id="TIGR01733">
    <property type="entry name" value="AA-adenyl-dom"/>
    <property type="match status" value="1"/>
</dbReference>
<reference evidence="8" key="1">
    <citation type="submission" date="2017-05" db="EMBL/GenBank/DDBJ databases">
        <authorList>
            <person name="Sharma S."/>
            <person name="Sidhu C."/>
            <person name="Pinnaka A.K."/>
        </authorList>
    </citation>
    <scope>NUCLEOTIDE SEQUENCE [LARGE SCALE GENOMIC DNA]</scope>
    <source>
        <strain evidence="8">AK93</strain>
    </source>
</reference>
<keyword evidence="2" id="KW-0596">Phosphopantetheine</keyword>
<dbReference type="FunFam" id="3.40.50.980:FF:000001">
    <property type="entry name" value="Non-ribosomal peptide synthetase"/>
    <property type="match status" value="1"/>
</dbReference>
<dbReference type="PANTHER" id="PTHR45527">
    <property type="entry name" value="NONRIBOSOMAL PEPTIDE SYNTHETASE"/>
    <property type="match status" value="1"/>
</dbReference>
<dbReference type="Gene3D" id="2.30.38.10">
    <property type="entry name" value="Luciferase, Domain 3"/>
    <property type="match status" value="1"/>
</dbReference>
<protein>
    <recommendedName>
        <fullName evidence="9">Amino acid adenylation domain-containing protein</fullName>
    </recommendedName>
</protein>
<dbReference type="InterPro" id="IPR020845">
    <property type="entry name" value="AMP-binding_CS"/>
</dbReference>
<evidence type="ECO:0000259" key="5">
    <source>
        <dbReference type="Pfam" id="PF00501"/>
    </source>
</evidence>
<comment type="caution">
    <text evidence="7">The sequence shown here is derived from an EMBL/GenBank/DDBJ whole genome shotgun (WGS) entry which is preliminary data.</text>
</comment>
<dbReference type="Gene3D" id="3.30.559.30">
    <property type="entry name" value="Nonribosomal peptide synthetase, condensation domain"/>
    <property type="match status" value="1"/>
</dbReference>
<gene>
    <name evidence="7" type="ORF">CAL65_04055</name>
</gene>